<evidence type="ECO:0000256" key="9">
    <source>
        <dbReference type="SAM" id="Coils"/>
    </source>
</evidence>
<organism evidence="12 13">
    <name type="scientific">Croceitalea vernalis</name>
    <dbReference type="NCBI Taxonomy" id="3075599"/>
    <lineage>
        <taxon>Bacteria</taxon>
        <taxon>Pseudomonadati</taxon>
        <taxon>Bacteroidota</taxon>
        <taxon>Flavobacteriia</taxon>
        <taxon>Flavobacteriales</taxon>
        <taxon>Flavobacteriaceae</taxon>
        <taxon>Croceitalea</taxon>
    </lineage>
</organism>
<dbReference type="PANTHER" id="PTHR42878:SF7">
    <property type="entry name" value="SENSOR HISTIDINE KINASE GLRK"/>
    <property type="match status" value="1"/>
</dbReference>
<dbReference type="Pfam" id="PF02518">
    <property type="entry name" value="HATPase_c"/>
    <property type="match status" value="1"/>
</dbReference>
<dbReference type="Gene3D" id="1.25.40.10">
    <property type="entry name" value="Tetratricopeptide repeat domain"/>
    <property type="match status" value="3"/>
</dbReference>
<dbReference type="PROSITE" id="PS50109">
    <property type="entry name" value="HIS_KIN"/>
    <property type="match status" value="1"/>
</dbReference>
<dbReference type="Gene3D" id="3.30.565.10">
    <property type="entry name" value="Histidine kinase-like ATPase, C-terminal domain"/>
    <property type="match status" value="1"/>
</dbReference>
<evidence type="ECO:0000256" key="1">
    <source>
        <dbReference type="ARBA" id="ARBA00000085"/>
    </source>
</evidence>
<name>A0ABU3BGP9_9FLAO</name>
<dbReference type="SUPFAM" id="SSF48452">
    <property type="entry name" value="TPR-like"/>
    <property type="match status" value="1"/>
</dbReference>
<comment type="caution">
    <text evidence="12">The sequence shown here is derived from an EMBL/GenBank/DDBJ whole genome shotgun (WGS) entry which is preliminary data.</text>
</comment>
<dbReference type="SMART" id="SM00387">
    <property type="entry name" value="HATPase_c"/>
    <property type="match status" value="1"/>
</dbReference>
<evidence type="ECO:0000313" key="13">
    <source>
        <dbReference type="Proteomes" id="UP001250662"/>
    </source>
</evidence>
<dbReference type="SUPFAM" id="SSF47384">
    <property type="entry name" value="Homodimeric domain of signal transducing histidine kinase"/>
    <property type="match status" value="1"/>
</dbReference>
<evidence type="ECO:0000256" key="5">
    <source>
        <dbReference type="ARBA" id="ARBA00022777"/>
    </source>
</evidence>
<keyword evidence="10" id="KW-1133">Transmembrane helix</keyword>
<dbReference type="EC" id="2.7.13.3" evidence="2"/>
<dbReference type="PRINTS" id="PR00344">
    <property type="entry name" value="BCTRLSENSOR"/>
</dbReference>
<feature type="coiled-coil region" evidence="9">
    <location>
        <begin position="239"/>
        <end position="266"/>
    </location>
</feature>
<gene>
    <name evidence="12" type="ORF">RM520_06725</name>
</gene>
<proteinExistence type="predicted"/>
<keyword evidence="4" id="KW-0547">Nucleotide-binding</keyword>
<evidence type="ECO:0000313" key="12">
    <source>
        <dbReference type="EMBL" id="MDT0621310.1"/>
    </source>
</evidence>
<sequence length="641" mass="73853">MKQKDSLLRKIIKHELDNDLSQEYIDDLVLLSYEYRYKKPDSLKLFALRALKNSKDIEYDKGEAGALLRLGDYYSDIGELNVAVEYFEKAKEIAEKENYFSLQVDIFKSKASQELFSGKYREAVLSYYQGITLAQEKNLFEQEGLLRHNLGFFYWSNGLYDDAEKEYLIADSLWVLLGDQRHKAATMSNIALNAIDKKDYELAKRYADMSLAIFKKNQPLWYSRAQRVQSRWYLYQGLYDEAISRNKESEKILKSLNNSRDQLEIDILFTRIYLEIKDLKNASIRVSNAFNIAQEVNDVSSILKCYEYLEKIENQKSNTQQALFYLEQYTYLKDSLNSKIANNSIRLAKAKLDFERSQNKLLLENRKKLEKQKIIAGTSVGLVGLILLILFLIVRNFKTEKNLNFELVKLNNSKNKVFSTIGNDLKTPIGTLQELLNLYKDKSISLDELKNITPRLKENVDYSAFSLNNLLFWAQTEMNIIEVNPETIALKEAAAKVCDLYQHQIQEKKIKVECNIPIDAKVFMDVDHLSIILRNVISNAIKYSHPEHKLTFNTLKSLRTIKIVICDNGIGMSSKLIKEIFDGQNITSKLGTNQEKGTGLGISICRKLLGINGGELEIESELHKGTCIHINLPSYPLNIEN</sequence>
<keyword evidence="13" id="KW-1185">Reference proteome</keyword>
<comment type="catalytic activity">
    <reaction evidence="1">
        <text>ATP + protein L-histidine = ADP + protein N-phospho-L-histidine.</text>
        <dbReference type="EC" id="2.7.13.3"/>
    </reaction>
</comment>
<dbReference type="PROSITE" id="PS50005">
    <property type="entry name" value="TPR"/>
    <property type="match status" value="1"/>
</dbReference>
<dbReference type="PANTHER" id="PTHR42878">
    <property type="entry name" value="TWO-COMPONENT HISTIDINE KINASE"/>
    <property type="match status" value="1"/>
</dbReference>
<keyword evidence="3" id="KW-0808">Transferase</keyword>
<feature type="repeat" description="TPR" evidence="8">
    <location>
        <begin position="64"/>
        <end position="97"/>
    </location>
</feature>
<evidence type="ECO:0000256" key="2">
    <source>
        <dbReference type="ARBA" id="ARBA00012438"/>
    </source>
</evidence>
<keyword evidence="8" id="KW-0802">TPR repeat</keyword>
<dbReference type="InterPro" id="IPR011990">
    <property type="entry name" value="TPR-like_helical_dom_sf"/>
</dbReference>
<dbReference type="InterPro" id="IPR036890">
    <property type="entry name" value="HATPase_C_sf"/>
</dbReference>
<accession>A0ABU3BGP9</accession>
<dbReference type="InterPro" id="IPR019734">
    <property type="entry name" value="TPR_rpt"/>
</dbReference>
<evidence type="ECO:0000256" key="3">
    <source>
        <dbReference type="ARBA" id="ARBA00022679"/>
    </source>
</evidence>
<keyword evidence="6 12" id="KW-0067">ATP-binding</keyword>
<keyword evidence="10" id="KW-0812">Transmembrane</keyword>
<dbReference type="EMBL" id="JAVRHU010000002">
    <property type="protein sequence ID" value="MDT0621310.1"/>
    <property type="molecule type" value="Genomic_DNA"/>
</dbReference>
<keyword evidence="10" id="KW-0472">Membrane</keyword>
<evidence type="ECO:0000256" key="6">
    <source>
        <dbReference type="ARBA" id="ARBA00022840"/>
    </source>
</evidence>
<keyword evidence="5" id="KW-0418">Kinase</keyword>
<evidence type="ECO:0000256" key="7">
    <source>
        <dbReference type="ARBA" id="ARBA00023012"/>
    </source>
</evidence>
<dbReference type="GO" id="GO:0005524">
    <property type="term" value="F:ATP binding"/>
    <property type="evidence" value="ECO:0007669"/>
    <property type="project" value="UniProtKB-KW"/>
</dbReference>
<dbReference type="SMART" id="SM00028">
    <property type="entry name" value="TPR"/>
    <property type="match status" value="3"/>
</dbReference>
<dbReference type="RefSeq" id="WP_311384955.1">
    <property type="nucleotide sequence ID" value="NZ_JAVRHU010000002.1"/>
</dbReference>
<feature type="transmembrane region" description="Helical" evidence="10">
    <location>
        <begin position="374"/>
        <end position="394"/>
    </location>
</feature>
<dbReference type="InterPro" id="IPR050351">
    <property type="entry name" value="BphY/WalK/GraS-like"/>
</dbReference>
<feature type="domain" description="Histidine kinase" evidence="11">
    <location>
        <begin position="420"/>
        <end position="636"/>
    </location>
</feature>
<protein>
    <recommendedName>
        <fullName evidence="2">histidine kinase</fullName>
        <ecNumber evidence="2">2.7.13.3</ecNumber>
    </recommendedName>
</protein>
<dbReference type="InterPro" id="IPR003594">
    <property type="entry name" value="HATPase_dom"/>
</dbReference>
<evidence type="ECO:0000256" key="10">
    <source>
        <dbReference type="SAM" id="Phobius"/>
    </source>
</evidence>
<evidence type="ECO:0000259" key="11">
    <source>
        <dbReference type="PROSITE" id="PS50109"/>
    </source>
</evidence>
<dbReference type="InterPro" id="IPR004358">
    <property type="entry name" value="Sig_transdc_His_kin-like_C"/>
</dbReference>
<evidence type="ECO:0000256" key="4">
    <source>
        <dbReference type="ARBA" id="ARBA00022741"/>
    </source>
</evidence>
<dbReference type="CDD" id="cd00075">
    <property type="entry name" value="HATPase"/>
    <property type="match status" value="1"/>
</dbReference>
<reference evidence="12 13" key="1">
    <citation type="submission" date="2023-09" db="EMBL/GenBank/DDBJ databases">
        <authorList>
            <person name="Rey-Velasco X."/>
        </authorList>
    </citation>
    <scope>NUCLEOTIDE SEQUENCE [LARGE SCALE GENOMIC DNA]</scope>
    <source>
        <strain evidence="12 13">P007</strain>
    </source>
</reference>
<dbReference type="InterPro" id="IPR036097">
    <property type="entry name" value="HisK_dim/P_sf"/>
</dbReference>
<dbReference type="Proteomes" id="UP001250662">
    <property type="component" value="Unassembled WGS sequence"/>
</dbReference>
<keyword evidence="7" id="KW-0902">Two-component regulatory system</keyword>
<dbReference type="InterPro" id="IPR005467">
    <property type="entry name" value="His_kinase_dom"/>
</dbReference>
<keyword evidence="9" id="KW-0175">Coiled coil</keyword>
<dbReference type="SUPFAM" id="SSF55874">
    <property type="entry name" value="ATPase domain of HSP90 chaperone/DNA topoisomerase II/histidine kinase"/>
    <property type="match status" value="1"/>
</dbReference>
<evidence type="ECO:0000256" key="8">
    <source>
        <dbReference type="PROSITE-ProRule" id="PRU00339"/>
    </source>
</evidence>